<feature type="region of interest" description="Disordered" evidence="1">
    <location>
        <begin position="743"/>
        <end position="787"/>
    </location>
</feature>
<evidence type="ECO:0000259" key="2">
    <source>
        <dbReference type="Pfam" id="PF00294"/>
    </source>
</evidence>
<reference evidence="3" key="1">
    <citation type="submission" date="2020-05" db="EMBL/GenBank/DDBJ databases">
        <title>Mycena genomes resolve the evolution of fungal bioluminescence.</title>
        <authorList>
            <person name="Tsai I.J."/>
        </authorList>
    </citation>
    <scope>NUCLEOTIDE SEQUENCE</scope>
    <source>
        <strain evidence="3">110903Hualien_Pintung</strain>
    </source>
</reference>
<dbReference type="SUPFAM" id="SSF48452">
    <property type="entry name" value="TPR-like"/>
    <property type="match status" value="2"/>
</dbReference>
<feature type="region of interest" description="Disordered" evidence="1">
    <location>
        <begin position="1"/>
        <end position="22"/>
    </location>
</feature>
<dbReference type="SUPFAM" id="SSF53613">
    <property type="entry name" value="Ribokinase-like"/>
    <property type="match status" value="1"/>
</dbReference>
<evidence type="ECO:0000313" key="3">
    <source>
        <dbReference type="EMBL" id="KAF7316819.1"/>
    </source>
</evidence>
<feature type="compositionally biased region" description="Basic residues" evidence="1">
    <location>
        <begin position="1"/>
        <end position="11"/>
    </location>
</feature>
<dbReference type="AlphaFoldDB" id="A0A8H6TGH4"/>
<dbReference type="InterPro" id="IPR011990">
    <property type="entry name" value="TPR-like_helical_dom_sf"/>
</dbReference>
<evidence type="ECO:0000313" key="4">
    <source>
        <dbReference type="Proteomes" id="UP000613580"/>
    </source>
</evidence>
<evidence type="ECO:0000256" key="1">
    <source>
        <dbReference type="SAM" id="MobiDB-lite"/>
    </source>
</evidence>
<dbReference type="PANTHER" id="PTHR42774:SF3">
    <property type="entry name" value="KETOHEXOKINASE"/>
    <property type="match status" value="1"/>
</dbReference>
<dbReference type="InterPro" id="IPR011611">
    <property type="entry name" value="PfkB_dom"/>
</dbReference>
<keyword evidence="4" id="KW-1185">Reference proteome</keyword>
<dbReference type="Proteomes" id="UP000613580">
    <property type="component" value="Unassembled WGS sequence"/>
</dbReference>
<dbReference type="Gene3D" id="1.25.40.10">
    <property type="entry name" value="Tetratricopeptide repeat domain"/>
    <property type="match status" value="1"/>
</dbReference>
<feature type="domain" description="Carbohydrate kinase PfkB" evidence="2">
    <location>
        <begin position="431"/>
        <end position="522"/>
    </location>
</feature>
<comment type="caution">
    <text evidence="3">The sequence shown here is derived from an EMBL/GenBank/DDBJ whole genome shotgun (WGS) entry which is preliminary data.</text>
</comment>
<dbReference type="InterPro" id="IPR052562">
    <property type="entry name" value="Ketohexokinase-related"/>
</dbReference>
<name>A0A8H6TGH4_MYCCL</name>
<sequence length="875" mass="95394">MGRTQIKKKILPKPQKAQTTSPAPTIPALIEKAQNLIVQCDYGLAQRFITRILNTEPTNVIAKEMLGVVQLETGDISAAKATFTALLPPNPGAPSSPPPSAHLYLAQLCEDDPHLALKHYQAAIEILMGQWKGKERAEDLPRDDEAELKNNIVRALIGQVEIWMDPSYDLCYDPAAEKTCEELLQTALQTDPGNAEALQALASVRMSQQRPDDAKQCIEQAWSTWKDLDIDDPKIPPISARLATVKIFLELSLYTPALLVLQGVMASDDQDVEAWYLEGWCFFLMAEQAKENGGILDELTWQELATDARDCLETCKTLHENEGHPDAPLLEHAKELIAKLDELGIKPSPAGEEGEGDEEEWEDEDDEEDVVTRQAPLGSNDDLGLGPANEMAPPRPSLSIQHGAPLRVFACGTLFQTHTFSIPAHPTPDADPVVRAHSVIKTRGGSASTLVSLLSQFSNVETFLVAPLAGNDEGRAIIRELEREGVSTRYCKIWKNAAVPSAWVFETPDSKRTVVNYNPLVEIQHEEFVSTLGPLLAPENYTLPSTSPATPIPPAVRSRQPSTNPNSPAPFDWLHFEGRSVKTTLSNITGLDGLARERKWRSHCVFSVDVGRKGRQGVEALIPHADVIFLNKHYAQATSPTFTTNPRAFLLSLTSIAPPHALLVAYWGSDGAAVLSVPTKEYFQGSGWVEERSPPARGRRPGAGDDGESEVGDILSVRSGSDFWAGRHSGYASSSAFTASQYNDAGSDTGDHTQRSGSTSGHGHGRTGSSEDDIDSQGTEIPENEADAGVIDEVGAQDAFIAGMIYALTRRILPGAPYTPSATSDDAIKAQENDRGRWRLDECLRFATELSGRKARRLNWEGLGAEMGRAGWFDC</sequence>
<feature type="region of interest" description="Disordered" evidence="1">
    <location>
        <begin position="344"/>
        <end position="371"/>
    </location>
</feature>
<proteinExistence type="predicted"/>
<dbReference type="Pfam" id="PF14559">
    <property type="entry name" value="TPR_19"/>
    <property type="match status" value="1"/>
</dbReference>
<protein>
    <recommendedName>
        <fullName evidence="2">Carbohydrate kinase PfkB domain-containing protein</fullName>
    </recommendedName>
</protein>
<dbReference type="PANTHER" id="PTHR42774">
    <property type="entry name" value="PHOSPHOTRANSFERASE SYSTEM TRANSPORT PROTEIN"/>
    <property type="match status" value="1"/>
</dbReference>
<accession>A0A8H6TGH4</accession>
<dbReference type="OrthoDB" id="204058at2759"/>
<feature type="region of interest" description="Disordered" evidence="1">
    <location>
        <begin position="686"/>
        <end position="712"/>
    </location>
</feature>
<organism evidence="3 4">
    <name type="scientific">Mycena chlorophos</name>
    <name type="common">Agaric fungus</name>
    <name type="synonym">Agaricus chlorophos</name>
    <dbReference type="NCBI Taxonomy" id="658473"/>
    <lineage>
        <taxon>Eukaryota</taxon>
        <taxon>Fungi</taxon>
        <taxon>Dikarya</taxon>
        <taxon>Basidiomycota</taxon>
        <taxon>Agaricomycotina</taxon>
        <taxon>Agaricomycetes</taxon>
        <taxon>Agaricomycetidae</taxon>
        <taxon>Agaricales</taxon>
        <taxon>Marasmiineae</taxon>
        <taxon>Mycenaceae</taxon>
        <taxon>Mycena</taxon>
    </lineage>
</organism>
<dbReference type="CDD" id="cd24142">
    <property type="entry name" value="ACL4-like"/>
    <property type="match status" value="1"/>
</dbReference>
<feature type="region of interest" description="Disordered" evidence="1">
    <location>
        <begin position="546"/>
        <end position="565"/>
    </location>
</feature>
<dbReference type="EMBL" id="JACAZE010000005">
    <property type="protein sequence ID" value="KAF7316819.1"/>
    <property type="molecule type" value="Genomic_DNA"/>
</dbReference>
<feature type="compositionally biased region" description="Acidic residues" evidence="1">
    <location>
        <begin position="352"/>
        <end position="369"/>
    </location>
</feature>
<dbReference type="Pfam" id="PF00294">
    <property type="entry name" value="PfkB"/>
    <property type="match status" value="1"/>
</dbReference>
<dbReference type="InterPro" id="IPR029056">
    <property type="entry name" value="Ribokinase-like"/>
</dbReference>
<dbReference type="Gene3D" id="3.40.1190.20">
    <property type="match status" value="2"/>
</dbReference>
<gene>
    <name evidence="3" type="ORF">HMN09_00415000</name>
</gene>